<evidence type="ECO:0000256" key="5">
    <source>
        <dbReference type="ARBA" id="ARBA00022490"/>
    </source>
</evidence>
<organism evidence="10 11">
    <name type="scientific">Dispira parvispora</name>
    <dbReference type="NCBI Taxonomy" id="1520584"/>
    <lineage>
        <taxon>Eukaryota</taxon>
        <taxon>Fungi</taxon>
        <taxon>Fungi incertae sedis</taxon>
        <taxon>Zoopagomycota</taxon>
        <taxon>Kickxellomycotina</taxon>
        <taxon>Dimargaritomycetes</taxon>
        <taxon>Dimargaritales</taxon>
        <taxon>Dimargaritaceae</taxon>
        <taxon>Dispira</taxon>
    </lineage>
</organism>
<dbReference type="PANTHER" id="PTHR21500:SF0">
    <property type="entry name" value="TUBULIN-SPECIFIC CHAPERONE A"/>
    <property type="match status" value="1"/>
</dbReference>
<dbReference type="OrthoDB" id="296187at2759"/>
<dbReference type="Gene3D" id="1.20.58.90">
    <property type="match status" value="1"/>
</dbReference>
<proteinExistence type="inferred from homology"/>
<keyword evidence="11" id="KW-1185">Reference proteome</keyword>
<dbReference type="InterPro" id="IPR036126">
    <property type="entry name" value="TBCA_sf"/>
</dbReference>
<comment type="function">
    <text evidence="1">Tubulin-folding protein; involved in the early step of the tubulin folding pathway.</text>
</comment>
<dbReference type="PANTHER" id="PTHR21500">
    <property type="entry name" value="TUBULIN-SPECIFIC CHAPERONE A"/>
    <property type="match status" value="1"/>
</dbReference>
<evidence type="ECO:0000256" key="3">
    <source>
        <dbReference type="ARBA" id="ARBA00006806"/>
    </source>
</evidence>
<dbReference type="GO" id="GO:0007023">
    <property type="term" value="P:post-chaperonin tubulin folding pathway"/>
    <property type="evidence" value="ECO:0007669"/>
    <property type="project" value="UniProtKB-UniRule"/>
</dbReference>
<evidence type="ECO:0000313" key="11">
    <source>
        <dbReference type="Proteomes" id="UP001150925"/>
    </source>
</evidence>
<keyword evidence="8 9" id="KW-0206">Cytoskeleton</keyword>
<evidence type="ECO:0000256" key="6">
    <source>
        <dbReference type="ARBA" id="ARBA00022701"/>
    </source>
</evidence>
<evidence type="ECO:0000256" key="8">
    <source>
        <dbReference type="ARBA" id="ARBA00023212"/>
    </source>
</evidence>
<dbReference type="GO" id="GO:0048487">
    <property type="term" value="F:beta-tubulin binding"/>
    <property type="evidence" value="ECO:0007669"/>
    <property type="project" value="InterPro"/>
</dbReference>
<reference evidence="10" key="1">
    <citation type="submission" date="2022-07" db="EMBL/GenBank/DDBJ databases">
        <title>Phylogenomic reconstructions and comparative analyses of Kickxellomycotina fungi.</title>
        <authorList>
            <person name="Reynolds N.K."/>
            <person name="Stajich J.E."/>
            <person name="Barry K."/>
            <person name="Grigoriev I.V."/>
            <person name="Crous P."/>
            <person name="Smith M.E."/>
        </authorList>
    </citation>
    <scope>NUCLEOTIDE SEQUENCE</scope>
    <source>
        <strain evidence="10">RSA 1196</strain>
    </source>
</reference>
<dbReference type="AlphaFoldDB" id="A0A9W8AX64"/>
<dbReference type="EMBL" id="JANBPY010000309">
    <property type="protein sequence ID" value="KAJ1967614.1"/>
    <property type="molecule type" value="Genomic_DNA"/>
</dbReference>
<name>A0A9W8AX64_9FUNG</name>
<comment type="subunit">
    <text evidence="9">Supercomplex made of cofactors A to E. Cofactors A and D function by capturing and stabilizing tubulin in a quasi-native conformation. Cofactor E binds to the cofactor D-tubulin complex; interaction with cofactor C then causes the release of tubulin polypeptides that are committed to the native state.</text>
</comment>
<keyword evidence="5 9" id="KW-0963">Cytoplasm</keyword>
<dbReference type="GO" id="GO:0007021">
    <property type="term" value="P:tubulin complex assembly"/>
    <property type="evidence" value="ECO:0007669"/>
    <property type="project" value="UniProtKB-UniRule"/>
</dbReference>
<evidence type="ECO:0000313" key="10">
    <source>
        <dbReference type="EMBL" id="KAJ1967614.1"/>
    </source>
</evidence>
<gene>
    <name evidence="10" type="ORF">IWQ62_001745</name>
</gene>
<keyword evidence="7 9" id="KW-0143">Chaperone</keyword>
<evidence type="ECO:0000256" key="9">
    <source>
        <dbReference type="RuleBase" id="RU364030"/>
    </source>
</evidence>
<sequence length="106" mass="12303">MSLRDLKIKTNVLKRNLKDEIHYKKEVEQQEAYVEKLKSDDADEYLIRKQIEVLDESKMMLPDCKKRIAKAVEDLKALLDTQNPVFEGSEELKMAEDVLASVNYSA</sequence>
<dbReference type="FunFam" id="1.20.58.90:FF:000010">
    <property type="entry name" value="Tubulin-specific chaperone A"/>
    <property type="match status" value="1"/>
</dbReference>
<dbReference type="SUPFAM" id="SSF46988">
    <property type="entry name" value="Tubulin chaperone cofactor A"/>
    <property type="match status" value="1"/>
</dbReference>
<evidence type="ECO:0000256" key="7">
    <source>
        <dbReference type="ARBA" id="ARBA00023186"/>
    </source>
</evidence>
<evidence type="ECO:0000256" key="1">
    <source>
        <dbReference type="ARBA" id="ARBA00003046"/>
    </source>
</evidence>
<accession>A0A9W8AX64</accession>
<dbReference type="GO" id="GO:0005829">
    <property type="term" value="C:cytosol"/>
    <property type="evidence" value="ECO:0007669"/>
    <property type="project" value="TreeGrafter"/>
</dbReference>
<dbReference type="Pfam" id="PF02970">
    <property type="entry name" value="TBCA"/>
    <property type="match status" value="1"/>
</dbReference>
<dbReference type="Proteomes" id="UP001150925">
    <property type="component" value="Unassembled WGS sequence"/>
</dbReference>
<keyword evidence="6 9" id="KW-0493">Microtubule</keyword>
<dbReference type="InterPro" id="IPR004226">
    <property type="entry name" value="TBCA"/>
</dbReference>
<comment type="subcellular location">
    <subcellularLocation>
        <location evidence="2 9">Cytoplasm</location>
        <location evidence="2 9">Cytoskeleton</location>
    </subcellularLocation>
</comment>
<protein>
    <recommendedName>
        <fullName evidence="4 9">Tubulin-specific chaperone A</fullName>
    </recommendedName>
</protein>
<comment type="caution">
    <text evidence="10">The sequence shown here is derived from an EMBL/GenBank/DDBJ whole genome shotgun (WGS) entry which is preliminary data.</text>
</comment>
<evidence type="ECO:0000256" key="2">
    <source>
        <dbReference type="ARBA" id="ARBA00004245"/>
    </source>
</evidence>
<comment type="similarity">
    <text evidence="3 9">Belongs to the TBCA family.</text>
</comment>
<evidence type="ECO:0000256" key="4">
    <source>
        <dbReference type="ARBA" id="ARBA00015002"/>
    </source>
</evidence>
<dbReference type="GO" id="GO:0005874">
    <property type="term" value="C:microtubule"/>
    <property type="evidence" value="ECO:0007669"/>
    <property type="project" value="UniProtKB-KW"/>
</dbReference>